<dbReference type="Gramene" id="BGIOSGA037295-TA">
    <property type="protein sequence ID" value="BGIOSGA037295-PA"/>
    <property type="gene ID" value="BGIOSGA037295"/>
</dbReference>
<organism evidence="1 2">
    <name type="scientific">Oryza sativa subsp. indica</name>
    <name type="common">Rice</name>
    <dbReference type="NCBI Taxonomy" id="39946"/>
    <lineage>
        <taxon>Eukaryota</taxon>
        <taxon>Viridiplantae</taxon>
        <taxon>Streptophyta</taxon>
        <taxon>Embryophyta</taxon>
        <taxon>Tracheophyta</taxon>
        <taxon>Spermatophyta</taxon>
        <taxon>Magnoliopsida</taxon>
        <taxon>Liliopsida</taxon>
        <taxon>Poales</taxon>
        <taxon>Poaceae</taxon>
        <taxon>BOP clade</taxon>
        <taxon>Oryzoideae</taxon>
        <taxon>Oryzeae</taxon>
        <taxon>Oryzinae</taxon>
        <taxon>Oryza</taxon>
        <taxon>Oryza sativa</taxon>
    </lineage>
</organism>
<dbReference type="EMBL" id="CM000137">
    <property type="protein sequence ID" value="EAY82905.1"/>
    <property type="molecule type" value="Genomic_DNA"/>
</dbReference>
<keyword evidence="2" id="KW-1185">Reference proteome</keyword>
<evidence type="ECO:0000313" key="2">
    <source>
        <dbReference type="Proteomes" id="UP000007015"/>
    </source>
</evidence>
<dbReference type="Proteomes" id="UP000007015">
    <property type="component" value="Chromosome 12"/>
</dbReference>
<gene>
    <name evidence="1" type="ORF">OsI_38118</name>
</gene>
<reference evidence="1 2" key="1">
    <citation type="journal article" date="2005" name="PLoS Biol.">
        <title>The genomes of Oryza sativa: a history of duplications.</title>
        <authorList>
            <person name="Yu J."/>
            <person name="Wang J."/>
            <person name="Lin W."/>
            <person name="Li S."/>
            <person name="Li H."/>
            <person name="Zhou J."/>
            <person name="Ni P."/>
            <person name="Dong W."/>
            <person name="Hu S."/>
            <person name="Zeng C."/>
            <person name="Zhang J."/>
            <person name="Zhang Y."/>
            <person name="Li R."/>
            <person name="Xu Z."/>
            <person name="Li S."/>
            <person name="Li X."/>
            <person name="Zheng H."/>
            <person name="Cong L."/>
            <person name="Lin L."/>
            <person name="Yin J."/>
            <person name="Geng J."/>
            <person name="Li G."/>
            <person name="Shi J."/>
            <person name="Liu J."/>
            <person name="Lv H."/>
            <person name="Li J."/>
            <person name="Wang J."/>
            <person name="Deng Y."/>
            <person name="Ran L."/>
            <person name="Shi X."/>
            <person name="Wang X."/>
            <person name="Wu Q."/>
            <person name="Li C."/>
            <person name="Ren X."/>
            <person name="Wang J."/>
            <person name="Wang X."/>
            <person name="Li D."/>
            <person name="Liu D."/>
            <person name="Zhang X."/>
            <person name="Ji Z."/>
            <person name="Zhao W."/>
            <person name="Sun Y."/>
            <person name="Zhang Z."/>
            <person name="Bao J."/>
            <person name="Han Y."/>
            <person name="Dong L."/>
            <person name="Ji J."/>
            <person name="Chen P."/>
            <person name="Wu S."/>
            <person name="Liu J."/>
            <person name="Xiao Y."/>
            <person name="Bu D."/>
            <person name="Tan J."/>
            <person name="Yang L."/>
            <person name="Ye C."/>
            <person name="Zhang J."/>
            <person name="Xu J."/>
            <person name="Zhou Y."/>
            <person name="Yu Y."/>
            <person name="Zhang B."/>
            <person name="Zhuang S."/>
            <person name="Wei H."/>
            <person name="Liu B."/>
            <person name="Lei M."/>
            <person name="Yu H."/>
            <person name="Li Y."/>
            <person name="Xu H."/>
            <person name="Wei S."/>
            <person name="He X."/>
            <person name="Fang L."/>
            <person name="Zhang Z."/>
            <person name="Zhang Y."/>
            <person name="Huang X."/>
            <person name="Su Z."/>
            <person name="Tong W."/>
            <person name="Li J."/>
            <person name="Tong Z."/>
            <person name="Li S."/>
            <person name="Ye J."/>
            <person name="Wang L."/>
            <person name="Fang L."/>
            <person name="Lei T."/>
            <person name="Chen C."/>
            <person name="Chen H."/>
            <person name="Xu Z."/>
            <person name="Li H."/>
            <person name="Huang H."/>
            <person name="Zhang F."/>
            <person name="Xu H."/>
            <person name="Li N."/>
            <person name="Zhao C."/>
            <person name="Li S."/>
            <person name="Dong L."/>
            <person name="Huang Y."/>
            <person name="Li L."/>
            <person name="Xi Y."/>
            <person name="Qi Q."/>
            <person name="Li W."/>
            <person name="Zhang B."/>
            <person name="Hu W."/>
            <person name="Zhang Y."/>
            <person name="Tian X."/>
            <person name="Jiao Y."/>
            <person name="Liang X."/>
            <person name="Jin J."/>
            <person name="Gao L."/>
            <person name="Zheng W."/>
            <person name="Hao B."/>
            <person name="Liu S."/>
            <person name="Wang W."/>
            <person name="Yuan L."/>
            <person name="Cao M."/>
            <person name="McDermott J."/>
            <person name="Samudrala R."/>
            <person name="Wang J."/>
            <person name="Wong G.K."/>
            <person name="Yang H."/>
        </authorList>
    </citation>
    <scope>NUCLEOTIDE SEQUENCE [LARGE SCALE GENOMIC DNA]</scope>
    <source>
        <strain evidence="2">cv. 93-11</strain>
    </source>
</reference>
<proteinExistence type="predicted"/>
<dbReference type="AlphaFoldDB" id="A2ZJX1"/>
<name>A2ZJX1_ORYSI</name>
<sequence length="75" mass="8268">MAAQRRWLLSPLAVELNNGRSGGSKPSCDEVASTTARREGGRWLHDCGGFRALSPWRLTIDAAVAPEPSRYGWDR</sequence>
<protein>
    <submittedName>
        <fullName evidence="1">Uncharacterized protein</fullName>
    </submittedName>
</protein>
<accession>A2ZJX1</accession>
<evidence type="ECO:0000313" key="1">
    <source>
        <dbReference type="EMBL" id="EAY82905.1"/>
    </source>
</evidence>
<dbReference type="HOGENOM" id="CLU_2675449_0_0_1"/>